<organism evidence="4 5">
    <name type="scientific">Armillaria ostoyae</name>
    <name type="common">Armillaria root rot fungus</name>
    <dbReference type="NCBI Taxonomy" id="47428"/>
    <lineage>
        <taxon>Eukaryota</taxon>
        <taxon>Fungi</taxon>
        <taxon>Dikarya</taxon>
        <taxon>Basidiomycota</taxon>
        <taxon>Agaricomycotina</taxon>
        <taxon>Agaricomycetes</taxon>
        <taxon>Agaricomycetidae</taxon>
        <taxon>Agaricales</taxon>
        <taxon>Marasmiineae</taxon>
        <taxon>Physalacriaceae</taxon>
        <taxon>Armillaria</taxon>
    </lineage>
</organism>
<evidence type="ECO:0000313" key="5">
    <source>
        <dbReference type="Proteomes" id="UP000219338"/>
    </source>
</evidence>
<keyword evidence="2" id="KW-1133">Transmembrane helix</keyword>
<keyword evidence="3" id="KW-0732">Signal</keyword>
<feature type="transmembrane region" description="Helical" evidence="2">
    <location>
        <begin position="148"/>
        <end position="171"/>
    </location>
</feature>
<dbReference type="EMBL" id="FUEG01000026">
    <property type="protein sequence ID" value="SJL14931.1"/>
    <property type="molecule type" value="Genomic_DNA"/>
</dbReference>
<evidence type="ECO:0000256" key="2">
    <source>
        <dbReference type="SAM" id="Phobius"/>
    </source>
</evidence>
<evidence type="ECO:0000313" key="4">
    <source>
        <dbReference type="EMBL" id="SJL14931.1"/>
    </source>
</evidence>
<dbReference type="AlphaFoldDB" id="A0A284S1N9"/>
<evidence type="ECO:0000256" key="3">
    <source>
        <dbReference type="SAM" id="SignalP"/>
    </source>
</evidence>
<feature type="chain" id="PRO_5012628443" description="Mid2 domain-containing protein" evidence="3">
    <location>
        <begin position="21"/>
        <end position="307"/>
    </location>
</feature>
<name>A0A284S1N9_ARMOS</name>
<feature type="compositionally biased region" description="Polar residues" evidence="1">
    <location>
        <begin position="217"/>
        <end position="236"/>
    </location>
</feature>
<proteinExistence type="predicted"/>
<keyword evidence="2" id="KW-0812">Transmembrane</keyword>
<reference evidence="5" key="1">
    <citation type="journal article" date="2017" name="Nat. Ecol. Evol.">
        <title>Genome expansion and lineage-specific genetic innovations in the forest pathogenic fungi Armillaria.</title>
        <authorList>
            <person name="Sipos G."/>
            <person name="Prasanna A.N."/>
            <person name="Walter M.C."/>
            <person name="O'Connor E."/>
            <person name="Balint B."/>
            <person name="Krizsan K."/>
            <person name="Kiss B."/>
            <person name="Hess J."/>
            <person name="Varga T."/>
            <person name="Slot J."/>
            <person name="Riley R."/>
            <person name="Boka B."/>
            <person name="Rigling D."/>
            <person name="Barry K."/>
            <person name="Lee J."/>
            <person name="Mihaltcheva S."/>
            <person name="LaButti K."/>
            <person name="Lipzen A."/>
            <person name="Waldron R."/>
            <person name="Moloney N.M."/>
            <person name="Sperisen C."/>
            <person name="Kredics L."/>
            <person name="Vagvoelgyi C."/>
            <person name="Patrignani A."/>
            <person name="Fitzpatrick D."/>
            <person name="Nagy I."/>
            <person name="Doyle S."/>
            <person name="Anderson J.B."/>
            <person name="Grigoriev I.V."/>
            <person name="Gueldener U."/>
            <person name="Muensterkoetter M."/>
            <person name="Nagy L.G."/>
        </authorList>
    </citation>
    <scope>NUCLEOTIDE SEQUENCE [LARGE SCALE GENOMIC DNA]</scope>
    <source>
        <strain evidence="5">C18/9</strain>
    </source>
</reference>
<evidence type="ECO:0008006" key="6">
    <source>
        <dbReference type="Google" id="ProtNLM"/>
    </source>
</evidence>
<sequence length="307" mass="33951">MSIGPFHAISFLSVAPISFALQIQIPDEKHIFQGQNTTVILIHDEGDPTEVFLKKVAPENIIANDALQVINFTNDAEVNMTFHTPGCFRPIPNLDVLTKSLRNYSILAFQMDPTSNRTVAMSPVFEVQDNPHPSSEDGQKGDSSNRGLIIGAVSGSVAFTVIILLTVYLIFFRSRRRRSFQDQAIHHSLAVPTPFLKYITTKCSPRRKPVRLDDNSPEPSVSGSIAQRDSLQTFAEESTPHESTVLPLPPPAMSNESAGEIPRLRAQIQQLILERASARTPDNESDPPPAYVEEITENVLRVETLTS</sequence>
<keyword evidence="5" id="KW-1185">Reference proteome</keyword>
<feature type="signal peptide" evidence="3">
    <location>
        <begin position="1"/>
        <end position="20"/>
    </location>
</feature>
<gene>
    <name evidence="4" type="ORF">ARMOST_18407</name>
</gene>
<dbReference type="Proteomes" id="UP000219338">
    <property type="component" value="Unassembled WGS sequence"/>
</dbReference>
<keyword evidence="2" id="KW-0472">Membrane</keyword>
<dbReference type="OrthoDB" id="3035532at2759"/>
<feature type="region of interest" description="Disordered" evidence="1">
    <location>
        <begin position="207"/>
        <end position="257"/>
    </location>
</feature>
<protein>
    <recommendedName>
        <fullName evidence="6">Mid2 domain-containing protein</fullName>
    </recommendedName>
</protein>
<accession>A0A284S1N9</accession>
<evidence type="ECO:0000256" key="1">
    <source>
        <dbReference type="SAM" id="MobiDB-lite"/>
    </source>
</evidence>